<dbReference type="Proteomes" id="UP000648187">
    <property type="component" value="Unassembled WGS sequence"/>
</dbReference>
<organism evidence="1 2">
    <name type="scientific">Spodoptera exigua</name>
    <name type="common">Beet armyworm</name>
    <name type="synonym">Noctua fulgens</name>
    <dbReference type="NCBI Taxonomy" id="7107"/>
    <lineage>
        <taxon>Eukaryota</taxon>
        <taxon>Metazoa</taxon>
        <taxon>Ecdysozoa</taxon>
        <taxon>Arthropoda</taxon>
        <taxon>Hexapoda</taxon>
        <taxon>Insecta</taxon>
        <taxon>Pterygota</taxon>
        <taxon>Neoptera</taxon>
        <taxon>Endopterygota</taxon>
        <taxon>Lepidoptera</taxon>
        <taxon>Glossata</taxon>
        <taxon>Ditrysia</taxon>
        <taxon>Noctuoidea</taxon>
        <taxon>Noctuidae</taxon>
        <taxon>Amphipyrinae</taxon>
        <taxon>Spodoptera</taxon>
    </lineage>
</organism>
<name>A0A835LE49_SPOEX</name>
<protein>
    <submittedName>
        <fullName evidence="1">Uncharacterized protein</fullName>
    </submittedName>
</protein>
<dbReference type="EMBL" id="JACKWZ010000024">
    <property type="protein sequence ID" value="KAF9421435.1"/>
    <property type="molecule type" value="Genomic_DNA"/>
</dbReference>
<reference evidence="1" key="1">
    <citation type="submission" date="2020-08" db="EMBL/GenBank/DDBJ databases">
        <title>Spodoptera exigua strain:BAW_Kor-Di-RS1 Genome sequencing and assembly.</title>
        <authorList>
            <person name="Kim J."/>
            <person name="Nam H.Y."/>
            <person name="Kwon M."/>
            <person name="Choi J.H."/>
            <person name="Cho S.R."/>
            <person name="Kim G.-H."/>
        </authorList>
    </citation>
    <scope>NUCLEOTIDE SEQUENCE</scope>
    <source>
        <strain evidence="1">BAW_Kor-Di-RS1</strain>
        <tissue evidence="1">Whole-body</tissue>
    </source>
</reference>
<sequence>MHTMDTMGYGHKKYRPPLSPTSFYQHDYYSRHTTLRPQLDHLVWHGDRLVIIVTTECRRVGVSPVTNGAPKVPNINDALSEVNEAI</sequence>
<comment type="caution">
    <text evidence="1">The sequence shown here is derived from an EMBL/GenBank/DDBJ whole genome shotgun (WGS) entry which is preliminary data.</text>
</comment>
<dbReference type="AlphaFoldDB" id="A0A835LE49"/>
<gene>
    <name evidence="1" type="ORF">HW555_002650</name>
</gene>
<proteinExistence type="predicted"/>
<accession>A0A835LE49</accession>
<evidence type="ECO:0000313" key="2">
    <source>
        <dbReference type="Proteomes" id="UP000648187"/>
    </source>
</evidence>
<evidence type="ECO:0000313" key="1">
    <source>
        <dbReference type="EMBL" id="KAF9421435.1"/>
    </source>
</evidence>
<keyword evidence="2" id="KW-1185">Reference proteome</keyword>